<dbReference type="PROSITE" id="PS51257">
    <property type="entry name" value="PROKAR_LIPOPROTEIN"/>
    <property type="match status" value="1"/>
</dbReference>
<dbReference type="InterPro" id="IPR007210">
    <property type="entry name" value="ABC_Gly_betaine_transp_sub-bd"/>
</dbReference>
<feature type="chain" id="PRO_5045500609" evidence="1">
    <location>
        <begin position="23"/>
        <end position="306"/>
    </location>
</feature>
<evidence type="ECO:0000313" key="3">
    <source>
        <dbReference type="EMBL" id="NQE37964.1"/>
    </source>
</evidence>
<keyword evidence="4" id="KW-1185">Reference proteome</keyword>
<dbReference type="SUPFAM" id="SSF53850">
    <property type="entry name" value="Periplasmic binding protein-like II"/>
    <property type="match status" value="1"/>
</dbReference>
<dbReference type="Proteomes" id="UP000702425">
    <property type="component" value="Unassembled WGS sequence"/>
</dbReference>
<gene>
    <name evidence="3" type="primary">opuCC</name>
    <name evidence="3" type="ORF">E5S67_05746</name>
</gene>
<reference evidence="3 4" key="1">
    <citation type="journal article" date="2020" name="Sci. Rep.">
        <title>A novel cyanobacterial geosmin producer, revising GeoA distribution and dispersion patterns in Bacteria.</title>
        <authorList>
            <person name="Churro C."/>
            <person name="Semedo-Aguiar A.P."/>
            <person name="Silva A.D."/>
            <person name="Pereira-Leal J.B."/>
            <person name="Leite R.B."/>
        </authorList>
    </citation>
    <scope>NUCLEOTIDE SEQUENCE [LARGE SCALE GENOMIC DNA]</scope>
    <source>
        <strain evidence="3 4">IPMA8</strain>
    </source>
</reference>
<organism evidence="3 4">
    <name type="scientific">Microcoleus asticus IPMA8</name>
    <dbReference type="NCBI Taxonomy" id="2563858"/>
    <lineage>
        <taxon>Bacteria</taxon>
        <taxon>Bacillati</taxon>
        <taxon>Cyanobacteriota</taxon>
        <taxon>Cyanophyceae</taxon>
        <taxon>Oscillatoriophycideae</taxon>
        <taxon>Oscillatoriales</taxon>
        <taxon>Microcoleaceae</taxon>
        <taxon>Microcoleus</taxon>
        <taxon>Microcoleus asticus</taxon>
    </lineage>
</organism>
<proteinExistence type="predicted"/>
<feature type="domain" description="ABC-type glycine betaine transport system substrate-binding" evidence="2">
    <location>
        <begin position="30"/>
        <end position="294"/>
    </location>
</feature>
<name>A0ABX2D5L7_9CYAN</name>
<sequence>MKISKNDFFFYSCWLLCLFAVAGCTSKPQKQVVICSKDFTEQAILAEILAQHIEAKTDIKVEQEQNLGGSLCHQSLTAGKIDLYVEYTGTAYANILKQKPISDPKKVLDYLKQEYPKQFKAEWTEPLGFNNSFAIIVRGDQAKTLNLQTLSQLGKAAPKLRAGFGPEFNEREDGLTGLAKTYGIKFREQPKELLLGLLYEALQQKQVDVIAGNTTDGLIQSLGLVVLKDDKNYFPPYEAVPVVRSQILEKYPELRPVIAELGGKISEEDMRKLNYQVDGEQQEAGQVAREFLQQKLGDSKPVTPAK</sequence>
<dbReference type="Gene3D" id="3.40.190.120">
    <property type="entry name" value="Osmoprotection protein (prox), domain 2"/>
    <property type="match status" value="1"/>
</dbReference>
<protein>
    <submittedName>
        <fullName evidence="3">Carnitine transport binding protein OpuCC</fullName>
    </submittedName>
</protein>
<feature type="signal peptide" evidence="1">
    <location>
        <begin position="1"/>
        <end position="22"/>
    </location>
</feature>
<dbReference type="CDD" id="cd13613">
    <property type="entry name" value="PBP2_Opu_like_2"/>
    <property type="match status" value="1"/>
</dbReference>
<evidence type="ECO:0000313" key="4">
    <source>
        <dbReference type="Proteomes" id="UP000702425"/>
    </source>
</evidence>
<accession>A0ABX2D5L7</accession>
<dbReference type="EMBL" id="SRRZ01000165">
    <property type="protein sequence ID" value="NQE37964.1"/>
    <property type="molecule type" value="Genomic_DNA"/>
</dbReference>
<dbReference type="Gene3D" id="3.40.190.10">
    <property type="entry name" value="Periplasmic binding protein-like II"/>
    <property type="match status" value="1"/>
</dbReference>
<comment type="caution">
    <text evidence="3">The sequence shown here is derived from an EMBL/GenBank/DDBJ whole genome shotgun (WGS) entry which is preliminary data.</text>
</comment>
<dbReference type="RefSeq" id="WP_172192393.1">
    <property type="nucleotide sequence ID" value="NZ_CAWPPK010000074.1"/>
</dbReference>
<dbReference type="Pfam" id="PF04069">
    <property type="entry name" value="OpuAC"/>
    <property type="match status" value="1"/>
</dbReference>
<evidence type="ECO:0000259" key="2">
    <source>
        <dbReference type="Pfam" id="PF04069"/>
    </source>
</evidence>
<evidence type="ECO:0000256" key="1">
    <source>
        <dbReference type="SAM" id="SignalP"/>
    </source>
</evidence>
<keyword evidence="1" id="KW-0732">Signal</keyword>